<keyword evidence="3" id="KW-1185">Reference proteome</keyword>
<dbReference type="InParanoid" id="D3BT99"/>
<name>D3BT99_HETP5</name>
<sequence>MSARFLVAFKQLFVSELPAIAEASSTTASPAGKLIEFLNPLTGDPTAKFINYASVFAVGYGLNCAINMHHDHQDVIYPYMKTKRTKTLAHLYTKSDCAFILFFFTFSDVANNLLKKDVCD</sequence>
<gene>
    <name evidence="2" type="ORF">PPL_11392</name>
</gene>
<reference evidence="2 3" key="1">
    <citation type="journal article" date="2011" name="Genome Res.">
        <title>Phylogeny-wide analysis of social amoeba genomes highlights ancient origins for complex intercellular communication.</title>
        <authorList>
            <person name="Heidel A.J."/>
            <person name="Lawal H.M."/>
            <person name="Felder M."/>
            <person name="Schilde C."/>
            <person name="Helps N.R."/>
            <person name="Tunggal B."/>
            <person name="Rivero F."/>
            <person name="John U."/>
            <person name="Schleicher M."/>
            <person name="Eichinger L."/>
            <person name="Platzer M."/>
            <person name="Noegel A.A."/>
            <person name="Schaap P."/>
            <person name="Gloeckner G."/>
        </authorList>
    </citation>
    <scope>NUCLEOTIDE SEQUENCE [LARGE SCALE GENOMIC DNA]</scope>
    <source>
        <strain evidence="3">ATCC 26659 / Pp 5 / PN500</strain>
    </source>
</reference>
<evidence type="ECO:0000313" key="2">
    <source>
        <dbReference type="EMBL" id="EFA75316.1"/>
    </source>
</evidence>
<organism evidence="2 3">
    <name type="scientific">Heterostelium pallidum (strain ATCC 26659 / Pp 5 / PN500)</name>
    <name type="common">Cellular slime mold</name>
    <name type="synonym">Polysphondylium pallidum</name>
    <dbReference type="NCBI Taxonomy" id="670386"/>
    <lineage>
        <taxon>Eukaryota</taxon>
        <taxon>Amoebozoa</taxon>
        <taxon>Evosea</taxon>
        <taxon>Eumycetozoa</taxon>
        <taxon>Dictyostelia</taxon>
        <taxon>Acytosteliales</taxon>
        <taxon>Acytosteliaceae</taxon>
        <taxon>Heterostelium</taxon>
    </lineage>
</organism>
<evidence type="ECO:0000256" key="1">
    <source>
        <dbReference type="SAM" id="SignalP"/>
    </source>
</evidence>
<comment type="caution">
    <text evidence="2">The sequence shown here is derived from an EMBL/GenBank/DDBJ whole genome shotgun (WGS) entry which is preliminary data.</text>
</comment>
<dbReference type="EMBL" id="ADBJ01000056">
    <property type="protein sequence ID" value="EFA75316.1"/>
    <property type="molecule type" value="Genomic_DNA"/>
</dbReference>
<protein>
    <submittedName>
        <fullName evidence="2">Uncharacterized protein</fullName>
    </submittedName>
</protein>
<feature type="signal peptide" evidence="1">
    <location>
        <begin position="1"/>
        <end position="23"/>
    </location>
</feature>
<dbReference type="Proteomes" id="UP000001396">
    <property type="component" value="Unassembled WGS sequence"/>
</dbReference>
<dbReference type="RefSeq" id="XP_020427450.1">
    <property type="nucleotide sequence ID" value="XM_020582147.1"/>
</dbReference>
<dbReference type="FunCoup" id="D3BT99">
    <property type="interactions" value="424"/>
</dbReference>
<dbReference type="GeneID" id="31366860"/>
<proteinExistence type="predicted"/>
<feature type="chain" id="PRO_5003041566" evidence="1">
    <location>
        <begin position="24"/>
        <end position="120"/>
    </location>
</feature>
<evidence type="ECO:0000313" key="3">
    <source>
        <dbReference type="Proteomes" id="UP000001396"/>
    </source>
</evidence>
<accession>D3BT99</accession>
<dbReference type="AlphaFoldDB" id="D3BT99"/>
<keyword evidence="1" id="KW-0732">Signal</keyword>